<sequence>MKIKIINNEFFKNAILKGNTALLDNFQPSVIERKVGDDVFFEIQKNSDHHSINEKITKIVLSHIPINSSACGFVQGKSYFDFLKPHIHGYYFLRLDIKKFFHSIAFNEIQSLLKDCFSSDKEKSKYSPLDIAIMAVTHKVTETFLDEDLKGKDILPIGFSSSPVISNILFRRIDILIQKYCEDKKIIYSRYADDLLFSSSESKFLQGEQFEKEISIYISSLSLTLKSSKRKSCENTISLNGYVIQNTKKQSIEKQKTFSFLKIHKEDPVGTIRLSDKKIKIIKKLVSYLRKNKSATFIMENLFNLNFIKFKKEFADDKVFYRKFSQDQLQNKLKGYRSYLLSLIIFNNRNGCVDKNCLKKANEIIKELERKIL</sequence>
<evidence type="ECO:0000256" key="9">
    <source>
        <dbReference type="ARBA" id="ARBA00048173"/>
    </source>
</evidence>
<organism evidence="11 12">
    <name type="scientific">Shewanella vaxholmensis</name>
    <dbReference type="NCBI Taxonomy" id="3063535"/>
    <lineage>
        <taxon>Bacteria</taxon>
        <taxon>Pseudomonadati</taxon>
        <taxon>Pseudomonadota</taxon>
        <taxon>Gammaproteobacteria</taxon>
        <taxon>Alteromonadales</taxon>
        <taxon>Shewanellaceae</taxon>
        <taxon>Shewanella</taxon>
    </lineage>
</organism>
<evidence type="ECO:0000256" key="5">
    <source>
        <dbReference type="ARBA" id="ARBA00022842"/>
    </source>
</evidence>
<feature type="domain" description="Reverse transcriptase" evidence="10">
    <location>
        <begin position="1"/>
        <end position="244"/>
    </location>
</feature>
<protein>
    <recommendedName>
        <fullName evidence="1">RNA-directed DNA polymerase</fullName>
        <ecNumber evidence="1">2.7.7.49</ecNumber>
    </recommendedName>
</protein>
<dbReference type="PANTHER" id="PTHR34047">
    <property type="entry name" value="NUCLEAR INTRON MATURASE 1, MITOCHONDRIAL-RELATED"/>
    <property type="match status" value="1"/>
</dbReference>
<dbReference type="EC" id="2.7.7.49" evidence="1"/>
<gene>
    <name evidence="11" type="ORF">AAGS29_07675</name>
</gene>
<keyword evidence="4" id="KW-0479">Metal-binding</keyword>
<reference evidence="11 12" key="1">
    <citation type="submission" date="2024-04" db="EMBL/GenBank/DDBJ databases">
        <title>Novel Shewanella species isolated from Baltic Sea sediments.</title>
        <authorList>
            <person name="Martin-Rodriguez A.J."/>
            <person name="Fernandez-Juarez V."/>
            <person name="Valeriano V.D."/>
            <person name="Mihindukulasooriya I."/>
            <person name="Ceresnova L."/>
            <person name="Joffre E."/>
            <person name="Jensie-Markopoulos S."/>
            <person name="Moore E.R.B."/>
            <person name="Sjoling A."/>
        </authorList>
    </citation>
    <scope>NUCLEOTIDE SEQUENCE [LARGE SCALE GENOMIC DNA]</scope>
    <source>
        <strain evidence="11 12">VAX-SP0-0CM-1</strain>
    </source>
</reference>
<evidence type="ECO:0000313" key="11">
    <source>
        <dbReference type="EMBL" id="MEM6248479.1"/>
    </source>
</evidence>
<keyword evidence="7" id="KW-0051">Antiviral defense</keyword>
<dbReference type="InterPro" id="IPR000123">
    <property type="entry name" value="Reverse_transcriptase_msDNA"/>
</dbReference>
<comment type="catalytic activity">
    <reaction evidence="9">
        <text>DNA(n) + a 2'-deoxyribonucleoside 5'-triphosphate = DNA(n+1) + diphosphate</text>
        <dbReference type="Rhea" id="RHEA:22508"/>
        <dbReference type="Rhea" id="RHEA-COMP:17339"/>
        <dbReference type="Rhea" id="RHEA-COMP:17340"/>
        <dbReference type="ChEBI" id="CHEBI:33019"/>
        <dbReference type="ChEBI" id="CHEBI:61560"/>
        <dbReference type="ChEBI" id="CHEBI:173112"/>
        <dbReference type="EC" id="2.7.7.49"/>
    </reaction>
</comment>
<comment type="caution">
    <text evidence="11">The sequence shown here is derived from an EMBL/GenBank/DDBJ whole genome shotgun (WGS) entry which is preliminary data.</text>
</comment>
<evidence type="ECO:0000256" key="3">
    <source>
        <dbReference type="ARBA" id="ARBA00022695"/>
    </source>
</evidence>
<keyword evidence="6 11" id="KW-0695">RNA-directed DNA polymerase</keyword>
<evidence type="ECO:0000256" key="4">
    <source>
        <dbReference type="ARBA" id="ARBA00022723"/>
    </source>
</evidence>
<evidence type="ECO:0000256" key="2">
    <source>
        <dbReference type="ARBA" id="ARBA00022679"/>
    </source>
</evidence>
<dbReference type="GO" id="GO:0003964">
    <property type="term" value="F:RNA-directed DNA polymerase activity"/>
    <property type="evidence" value="ECO:0007669"/>
    <property type="project" value="UniProtKB-KW"/>
</dbReference>
<evidence type="ECO:0000256" key="6">
    <source>
        <dbReference type="ARBA" id="ARBA00022918"/>
    </source>
</evidence>
<dbReference type="SUPFAM" id="SSF56672">
    <property type="entry name" value="DNA/RNA polymerases"/>
    <property type="match status" value="1"/>
</dbReference>
<accession>A0ABU9UQF4</accession>
<dbReference type="InterPro" id="IPR051083">
    <property type="entry name" value="GrpII_Intron_Splice-Mob/Def"/>
</dbReference>
<proteinExistence type="inferred from homology"/>
<evidence type="ECO:0000256" key="8">
    <source>
        <dbReference type="ARBA" id="ARBA00034120"/>
    </source>
</evidence>
<dbReference type="Proteomes" id="UP001489333">
    <property type="component" value="Unassembled WGS sequence"/>
</dbReference>
<evidence type="ECO:0000256" key="7">
    <source>
        <dbReference type="ARBA" id="ARBA00023118"/>
    </source>
</evidence>
<evidence type="ECO:0000259" key="10">
    <source>
        <dbReference type="PROSITE" id="PS50878"/>
    </source>
</evidence>
<dbReference type="Pfam" id="PF00078">
    <property type="entry name" value="RVT_1"/>
    <property type="match status" value="1"/>
</dbReference>
<keyword evidence="2" id="KW-0808">Transferase</keyword>
<dbReference type="InterPro" id="IPR000477">
    <property type="entry name" value="RT_dom"/>
</dbReference>
<keyword evidence="5" id="KW-0460">Magnesium</keyword>
<evidence type="ECO:0000256" key="1">
    <source>
        <dbReference type="ARBA" id="ARBA00012493"/>
    </source>
</evidence>
<dbReference type="PROSITE" id="PS50878">
    <property type="entry name" value="RT_POL"/>
    <property type="match status" value="1"/>
</dbReference>
<comment type="similarity">
    <text evidence="8">Belongs to the bacterial reverse transcriptase family.</text>
</comment>
<keyword evidence="3" id="KW-0548">Nucleotidyltransferase</keyword>
<evidence type="ECO:0000313" key="12">
    <source>
        <dbReference type="Proteomes" id="UP001489333"/>
    </source>
</evidence>
<dbReference type="EMBL" id="JBCHKU010000008">
    <property type="protein sequence ID" value="MEM6248479.1"/>
    <property type="molecule type" value="Genomic_DNA"/>
</dbReference>
<name>A0ABU9UQF4_9GAMM</name>
<keyword evidence="12" id="KW-1185">Reference proteome</keyword>
<dbReference type="RefSeq" id="WP_311890706.1">
    <property type="nucleotide sequence ID" value="NZ_JBCHKU010000008.1"/>
</dbReference>
<dbReference type="PRINTS" id="PR00866">
    <property type="entry name" value="RNADNAPOLMS"/>
</dbReference>
<dbReference type="InterPro" id="IPR043502">
    <property type="entry name" value="DNA/RNA_pol_sf"/>
</dbReference>